<feature type="domain" description="THIF-type NAD/FAD binding fold" evidence="2">
    <location>
        <begin position="37"/>
        <end position="283"/>
    </location>
</feature>
<reference evidence="3 4" key="1">
    <citation type="submission" date="2019-02" db="EMBL/GenBank/DDBJ databases">
        <title>Deep-cultivation of Planctomycetes and their phenomic and genomic characterization uncovers novel biology.</title>
        <authorList>
            <person name="Wiegand S."/>
            <person name="Jogler M."/>
            <person name="Boedeker C."/>
            <person name="Pinto D."/>
            <person name="Vollmers J."/>
            <person name="Rivas-Marin E."/>
            <person name="Kohn T."/>
            <person name="Peeters S.H."/>
            <person name="Heuer A."/>
            <person name="Rast P."/>
            <person name="Oberbeckmann S."/>
            <person name="Bunk B."/>
            <person name="Jeske O."/>
            <person name="Meyerdierks A."/>
            <person name="Storesund J.E."/>
            <person name="Kallscheuer N."/>
            <person name="Luecker S."/>
            <person name="Lage O.M."/>
            <person name="Pohl T."/>
            <person name="Merkel B.J."/>
            <person name="Hornburger P."/>
            <person name="Mueller R.-W."/>
            <person name="Bruemmer F."/>
            <person name="Labrenz M."/>
            <person name="Spormann A.M."/>
            <person name="Op Den Camp H."/>
            <person name="Overmann J."/>
            <person name="Amann R."/>
            <person name="Jetten M.S.M."/>
            <person name="Mascher T."/>
            <person name="Medema M.H."/>
            <person name="Devos D.P."/>
            <person name="Kaster A.-K."/>
            <person name="Ovreas L."/>
            <person name="Rohde M."/>
            <person name="Galperin M.Y."/>
            <person name="Jogler C."/>
        </authorList>
    </citation>
    <scope>NUCLEOTIDE SEQUENCE [LARGE SCALE GENOMIC DNA]</scope>
    <source>
        <strain evidence="3 4">Poly41</strain>
    </source>
</reference>
<dbReference type="InterPro" id="IPR045886">
    <property type="entry name" value="ThiF/MoeB/HesA"/>
</dbReference>
<dbReference type="PANTHER" id="PTHR43267:SF1">
    <property type="entry name" value="TRNA THREONYLCARBAMOYLADENOSINE DEHYDRATASE"/>
    <property type="match status" value="1"/>
</dbReference>
<accession>A0A5C6DR37</accession>
<dbReference type="SUPFAM" id="SSF69572">
    <property type="entry name" value="Activating enzymes of the ubiquitin-like proteins"/>
    <property type="match status" value="1"/>
</dbReference>
<dbReference type="AlphaFoldDB" id="A0A5C6DR37"/>
<proteinExistence type="predicted"/>
<dbReference type="Proteomes" id="UP000319143">
    <property type="component" value="Unassembled WGS sequence"/>
</dbReference>
<dbReference type="InterPro" id="IPR000594">
    <property type="entry name" value="ThiF_NAD_FAD-bd"/>
</dbReference>
<protein>
    <submittedName>
        <fullName evidence="3">tRNA threonylcarbamoyladenosine dehydratase</fullName>
        <ecNumber evidence="3">6.1.-.-</ecNumber>
    </submittedName>
</protein>
<feature type="compositionally biased region" description="Polar residues" evidence="1">
    <location>
        <begin position="10"/>
        <end position="20"/>
    </location>
</feature>
<organism evidence="3 4">
    <name type="scientific">Novipirellula artificiosorum</name>
    <dbReference type="NCBI Taxonomy" id="2528016"/>
    <lineage>
        <taxon>Bacteria</taxon>
        <taxon>Pseudomonadati</taxon>
        <taxon>Planctomycetota</taxon>
        <taxon>Planctomycetia</taxon>
        <taxon>Pirellulales</taxon>
        <taxon>Pirellulaceae</taxon>
        <taxon>Novipirellula</taxon>
    </lineage>
</organism>
<feature type="region of interest" description="Disordered" evidence="1">
    <location>
        <begin position="1"/>
        <end position="20"/>
    </location>
</feature>
<evidence type="ECO:0000256" key="1">
    <source>
        <dbReference type="SAM" id="MobiDB-lite"/>
    </source>
</evidence>
<dbReference type="Pfam" id="PF00899">
    <property type="entry name" value="ThiF"/>
    <property type="match status" value="1"/>
</dbReference>
<gene>
    <name evidence="3" type="primary">tcdA</name>
    <name evidence="3" type="ORF">Poly41_25990</name>
</gene>
<name>A0A5C6DR37_9BACT</name>
<sequence>MVSGDPFAAQRSNDPVFTGPSASVGNPVDWDYAEAFSRNLGLINPDEQQRLRDCSVAIPGMGGVGGLHLMTLVRMGIGRFRIADADTFAVGNFNRQFGSTVDSVDRSKAETLAACALSVNPELDIDVRKEFINESNVGDFLDGVDLLVDAVDFFSFDARRLLFAEARKRGIWAVTAGPIGFSTAWISFDPNGMSFDEYFDLSPNLDSLDLFIAFAMGLAPKSTHVPYFDFSHVNRETGQGPSVASACRLAGGVVGAEAVKILLGRGRVKAAPYYHQFDAYRYLLKKGKLRWGNRGPMQRIKRNIMRRRMIQLGFKP</sequence>
<dbReference type="GO" id="GO:0008641">
    <property type="term" value="F:ubiquitin-like modifier activating enzyme activity"/>
    <property type="evidence" value="ECO:0007669"/>
    <property type="project" value="InterPro"/>
</dbReference>
<dbReference type="GO" id="GO:0061504">
    <property type="term" value="P:cyclic threonylcarbamoyladenosine biosynthetic process"/>
    <property type="evidence" value="ECO:0007669"/>
    <property type="project" value="TreeGrafter"/>
</dbReference>
<evidence type="ECO:0000313" key="4">
    <source>
        <dbReference type="Proteomes" id="UP000319143"/>
    </source>
</evidence>
<comment type="caution">
    <text evidence="3">The sequence shown here is derived from an EMBL/GenBank/DDBJ whole genome shotgun (WGS) entry which is preliminary data.</text>
</comment>
<dbReference type="Gene3D" id="3.40.50.720">
    <property type="entry name" value="NAD(P)-binding Rossmann-like Domain"/>
    <property type="match status" value="1"/>
</dbReference>
<dbReference type="EMBL" id="SJPV01000003">
    <property type="protein sequence ID" value="TWU39743.1"/>
    <property type="molecule type" value="Genomic_DNA"/>
</dbReference>
<dbReference type="NCBIfam" id="NF006077">
    <property type="entry name" value="PRK08223.1"/>
    <property type="match status" value="1"/>
</dbReference>
<dbReference type="PANTHER" id="PTHR43267">
    <property type="entry name" value="TRNA THREONYLCARBAMOYLADENOSINE DEHYDRATASE"/>
    <property type="match status" value="1"/>
</dbReference>
<evidence type="ECO:0000259" key="2">
    <source>
        <dbReference type="Pfam" id="PF00899"/>
    </source>
</evidence>
<keyword evidence="3" id="KW-0436">Ligase</keyword>
<dbReference type="InterPro" id="IPR035985">
    <property type="entry name" value="Ubiquitin-activating_enz"/>
</dbReference>
<dbReference type="GO" id="GO:0061503">
    <property type="term" value="F:tRNA threonylcarbamoyladenosine dehydratase"/>
    <property type="evidence" value="ECO:0007669"/>
    <property type="project" value="TreeGrafter"/>
</dbReference>
<dbReference type="EC" id="6.1.-.-" evidence="3"/>
<keyword evidence="4" id="KW-1185">Reference proteome</keyword>
<evidence type="ECO:0000313" key="3">
    <source>
        <dbReference type="EMBL" id="TWU39743.1"/>
    </source>
</evidence>